<feature type="transmembrane region" description="Helical" evidence="1">
    <location>
        <begin position="27"/>
        <end position="45"/>
    </location>
</feature>
<proteinExistence type="predicted"/>
<dbReference type="HOGENOM" id="CLU_3020540_0_0_1"/>
<accession>D8RC79</accession>
<name>D8RC79_SELML</name>
<organism evidence="3">
    <name type="scientific">Selaginella moellendorffii</name>
    <name type="common">Spikemoss</name>
    <dbReference type="NCBI Taxonomy" id="88036"/>
    <lineage>
        <taxon>Eukaryota</taxon>
        <taxon>Viridiplantae</taxon>
        <taxon>Streptophyta</taxon>
        <taxon>Embryophyta</taxon>
        <taxon>Tracheophyta</taxon>
        <taxon>Lycopodiopsida</taxon>
        <taxon>Selaginellales</taxon>
        <taxon>Selaginellaceae</taxon>
        <taxon>Selaginella</taxon>
    </lineage>
</organism>
<evidence type="ECO:0000313" key="3">
    <source>
        <dbReference type="Proteomes" id="UP000001514"/>
    </source>
</evidence>
<keyword evidence="1" id="KW-0472">Membrane</keyword>
<dbReference type="AlphaFoldDB" id="D8RC79"/>
<keyword evidence="3" id="KW-1185">Reference proteome</keyword>
<dbReference type="Gramene" id="EFJ30081">
    <property type="protein sequence ID" value="EFJ30081"/>
    <property type="gene ID" value="SELMODRAFT_66363"/>
</dbReference>
<gene>
    <name evidence="2" type="ORF">SELMODRAFT_66363</name>
</gene>
<dbReference type="InParanoid" id="D8RC79"/>
<dbReference type="Proteomes" id="UP000001514">
    <property type="component" value="Unassembled WGS sequence"/>
</dbReference>
<feature type="non-terminal residue" evidence="2">
    <location>
        <position position="56"/>
    </location>
</feature>
<dbReference type="KEGG" id="smo:SELMODRAFT_66363"/>
<evidence type="ECO:0000313" key="2">
    <source>
        <dbReference type="EMBL" id="EFJ30081.1"/>
    </source>
</evidence>
<reference evidence="2 3" key="1">
    <citation type="journal article" date="2011" name="Science">
        <title>The Selaginella genome identifies genetic changes associated with the evolution of vascular plants.</title>
        <authorList>
            <person name="Banks J.A."/>
            <person name="Nishiyama T."/>
            <person name="Hasebe M."/>
            <person name="Bowman J.L."/>
            <person name="Gribskov M."/>
            <person name="dePamphilis C."/>
            <person name="Albert V.A."/>
            <person name="Aono N."/>
            <person name="Aoyama T."/>
            <person name="Ambrose B.A."/>
            <person name="Ashton N.W."/>
            <person name="Axtell M.J."/>
            <person name="Barker E."/>
            <person name="Barker M.S."/>
            <person name="Bennetzen J.L."/>
            <person name="Bonawitz N.D."/>
            <person name="Chapple C."/>
            <person name="Cheng C."/>
            <person name="Correa L.G."/>
            <person name="Dacre M."/>
            <person name="DeBarry J."/>
            <person name="Dreyer I."/>
            <person name="Elias M."/>
            <person name="Engstrom E.M."/>
            <person name="Estelle M."/>
            <person name="Feng L."/>
            <person name="Finet C."/>
            <person name="Floyd S.K."/>
            <person name="Frommer W.B."/>
            <person name="Fujita T."/>
            <person name="Gramzow L."/>
            <person name="Gutensohn M."/>
            <person name="Harholt J."/>
            <person name="Hattori M."/>
            <person name="Heyl A."/>
            <person name="Hirai T."/>
            <person name="Hiwatashi Y."/>
            <person name="Ishikawa M."/>
            <person name="Iwata M."/>
            <person name="Karol K.G."/>
            <person name="Koehler B."/>
            <person name="Kolukisaoglu U."/>
            <person name="Kubo M."/>
            <person name="Kurata T."/>
            <person name="Lalonde S."/>
            <person name="Li K."/>
            <person name="Li Y."/>
            <person name="Litt A."/>
            <person name="Lyons E."/>
            <person name="Manning G."/>
            <person name="Maruyama T."/>
            <person name="Michael T.P."/>
            <person name="Mikami K."/>
            <person name="Miyazaki S."/>
            <person name="Morinaga S."/>
            <person name="Murata T."/>
            <person name="Mueller-Roeber B."/>
            <person name="Nelson D.R."/>
            <person name="Obara M."/>
            <person name="Oguri Y."/>
            <person name="Olmstead R.G."/>
            <person name="Onodera N."/>
            <person name="Petersen B.L."/>
            <person name="Pils B."/>
            <person name="Prigge M."/>
            <person name="Rensing S.A."/>
            <person name="Riano-Pachon D.M."/>
            <person name="Roberts A.W."/>
            <person name="Sato Y."/>
            <person name="Scheller H.V."/>
            <person name="Schulz B."/>
            <person name="Schulz C."/>
            <person name="Shakirov E.V."/>
            <person name="Shibagaki N."/>
            <person name="Shinohara N."/>
            <person name="Shippen D.E."/>
            <person name="Soerensen I."/>
            <person name="Sotooka R."/>
            <person name="Sugimoto N."/>
            <person name="Sugita M."/>
            <person name="Sumikawa N."/>
            <person name="Tanurdzic M."/>
            <person name="Theissen G."/>
            <person name="Ulvskov P."/>
            <person name="Wakazuki S."/>
            <person name="Weng J.K."/>
            <person name="Willats W.W."/>
            <person name="Wipf D."/>
            <person name="Wolf P.G."/>
            <person name="Yang L."/>
            <person name="Zimmer A.D."/>
            <person name="Zhu Q."/>
            <person name="Mitros T."/>
            <person name="Hellsten U."/>
            <person name="Loque D."/>
            <person name="Otillar R."/>
            <person name="Salamov A."/>
            <person name="Schmutz J."/>
            <person name="Shapiro H."/>
            <person name="Lindquist E."/>
            <person name="Lucas S."/>
            <person name="Rokhsar D."/>
            <person name="Grigoriev I.V."/>
        </authorList>
    </citation>
    <scope>NUCLEOTIDE SEQUENCE [LARGE SCALE GENOMIC DNA]</scope>
</reference>
<sequence length="56" mass="6104">GPRGSSLICGCTIHHRRLESALTAPMFLFHYATILLLFSVCSLLCPTEFAAHMAVV</sequence>
<keyword evidence="1" id="KW-0812">Transmembrane</keyword>
<dbReference type="EMBL" id="GL377576">
    <property type="protein sequence ID" value="EFJ30081.1"/>
    <property type="molecule type" value="Genomic_DNA"/>
</dbReference>
<feature type="non-terminal residue" evidence="2">
    <location>
        <position position="1"/>
    </location>
</feature>
<keyword evidence="1" id="KW-1133">Transmembrane helix</keyword>
<protein>
    <submittedName>
        <fullName evidence="2">Uncharacterized protein</fullName>
    </submittedName>
</protein>
<evidence type="ECO:0000256" key="1">
    <source>
        <dbReference type="SAM" id="Phobius"/>
    </source>
</evidence>